<dbReference type="EMBL" id="FWZT01000005">
    <property type="protein sequence ID" value="SMF12461.1"/>
    <property type="molecule type" value="Genomic_DNA"/>
</dbReference>
<proteinExistence type="predicted"/>
<dbReference type="Proteomes" id="UP000192907">
    <property type="component" value="Unassembled WGS sequence"/>
</dbReference>
<dbReference type="AlphaFoldDB" id="A0A1Y6BHT3"/>
<sequence>MRSVLALCLGVCMLSSCSSTPEEGAPEFRASRVIERMAGMEDTPDWATGAKVMWKDGKLVYFANIMTMSGDSRPEACMKAAALDAKTQMLRYIKENITTSGQLDEASAADDPAFESITAFLSQGAISGASVKQRYYEIREQSDTAGSRVLKIRCAASIAVKEALLAKQLRDATSPKQKGNAEIRQKLLDAQKDFIDNL</sequence>
<reference evidence="2" key="1">
    <citation type="submission" date="2017-04" db="EMBL/GenBank/DDBJ databases">
        <authorList>
            <person name="Varghese N."/>
            <person name="Submissions S."/>
        </authorList>
    </citation>
    <scope>NUCLEOTIDE SEQUENCE [LARGE SCALE GENOMIC DNA]</scope>
    <source>
        <strain evidence="2">RKEM611</strain>
    </source>
</reference>
<protein>
    <recommendedName>
        <fullName evidence="3">LPP20 lipoprotein</fullName>
    </recommendedName>
</protein>
<organism evidence="1 2">
    <name type="scientific">Pseudobacteriovorax antillogorgiicola</name>
    <dbReference type="NCBI Taxonomy" id="1513793"/>
    <lineage>
        <taxon>Bacteria</taxon>
        <taxon>Pseudomonadati</taxon>
        <taxon>Bdellovibrionota</taxon>
        <taxon>Oligoflexia</taxon>
        <taxon>Oligoflexales</taxon>
        <taxon>Pseudobacteriovoracaceae</taxon>
        <taxon>Pseudobacteriovorax</taxon>
    </lineage>
</organism>
<gene>
    <name evidence="1" type="ORF">SAMN06296036_105167</name>
</gene>
<dbReference type="RefSeq" id="WP_132317371.1">
    <property type="nucleotide sequence ID" value="NZ_FWZT01000005.1"/>
</dbReference>
<keyword evidence="2" id="KW-1185">Reference proteome</keyword>
<dbReference type="PROSITE" id="PS51257">
    <property type="entry name" value="PROKAR_LIPOPROTEIN"/>
    <property type="match status" value="1"/>
</dbReference>
<dbReference type="OrthoDB" id="5293994at2"/>
<name>A0A1Y6BHT3_9BACT</name>
<evidence type="ECO:0000313" key="2">
    <source>
        <dbReference type="Proteomes" id="UP000192907"/>
    </source>
</evidence>
<accession>A0A1Y6BHT3</accession>
<evidence type="ECO:0000313" key="1">
    <source>
        <dbReference type="EMBL" id="SMF12461.1"/>
    </source>
</evidence>
<dbReference type="STRING" id="1513793.SAMN06296036_105167"/>
<evidence type="ECO:0008006" key="3">
    <source>
        <dbReference type="Google" id="ProtNLM"/>
    </source>
</evidence>